<dbReference type="SUPFAM" id="SSF47986">
    <property type="entry name" value="DEATH domain"/>
    <property type="match status" value="1"/>
</dbReference>
<dbReference type="GO" id="GO:0005739">
    <property type="term" value="C:mitochondrion"/>
    <property type="evidence" value="ECO:0007669"/>
    <property type="project" value="TreeGrafter"/>
</dbReference>
<dbReference type="GO" id="GO:0005829">
    <property type="term" value="C:cytosol"/>
    <property type="evidence" value="ECO:0007669"/>
    <property type="project" value="TreeGrafter"/>
</dbReference>
<evidence type="ECO:0000256" key="1">
    <source>
        <dbReference type="ARBA" id="ARBA00008665"/>
    </source>
</evidence>
<dbReference type="SMART" id="SM00368">
    <property type="entry name" value="LRR_RI"/>
    <property type="match status" value="11"/>
</dbReference>
<dbReference type="Pfam" id="PF17776">
    <property type="entry name" value="NLRC4_HD2"/>
    <property type="match status" value="1"/>
</dbReference>
<dbReference type="GO" id="GO:0005938">
    <property type="term" value="C:cell cortex"/>
    <property type="evidence" value="ECO:0007669"/>
    <property type="project" value="TreeGrafter"/>
</dbReference>
<evidence type="ECO:0000256" key="4">
    <source>
        <dbReference type="ARBA" id="ARBA00022741"/>
    </source>
</evidence>
<sequence>MQYLHLRHKDRWEGTVHSGAESSCSTSAGPGHSRSVAANGQRQRHFPGFPKDCQHMVASWDLTLVVPFVPYYPKLLIHPHLSLQPCIKMEEANLPSFSSYGLWWCFKQLGEEEFQAFKDLLKENASELAMCSFPWVEVDKASVEHLAYLLHEHCRIPLVWKISTTIFEQMNLPMLSQKARDEMEKCFMVKIPEDSTPMKIDHGTSMEEVPEMSQAMEQDGTTAAETKDQGQEGDKWHYKGHVMTRFALKSDTCRDFESFASDCQQMQVLSGAFNPDQWGFRPHTVVLHGESGLGKSALARRVLLHWARGELYSGMFSYAFFLHAREIQSRRESTFMELISGEWPESQVPMMEITAQPERLLFVVDGFDDLDVAFKDDDMNLCDDWAEKQPVAVLMHSLLKKVLLPRSSLIITVRDVGVEKLQAMVTSPRYLLAEGMSVEGRAQLFLKHTKSEHQQLQVLHSVAHNHPLFDKCQGSVILSLICQALQIQEASGKSLPCTCQVLTGLYVTFVVHQLTPQDAFGRCLSPEERVVLKGLCQMATEGVWGTKFVFYNDDLGVHGLTDSKLSTLFHMNILHQDGHNDSCYTFLHVSLQEFCAALYYILEGLESDWDPHPLLTENIRTLMELKQIGINVHLLQMKRFLFGLMNKEVTRALGDLLGCPVPLVVKRVLLHWVCLLGQRANTAAPQDFLDSFYCLFETQDEEFVRLALNGFQEVWLSVNRRMDLLVSSYCLQHCHCLRRIRMDVQEIFSEDEPTEAWPVIPQGMQFKVLVDNWWENLCFMLGTHPSLQELDLSGSILNEWAMKTLCIKLRQPTCKIQNLIFKRVQITFGLHYLWNTIVTNCNVKYLSLEGTHLKDEDIGIAYEALRHPRCLLQSLRLDHCGLTHTCCLAISKILVTSTCLKSLSLVGNKVTNQGITLLCDALKVSQCTLKKLILGNCDLSAASCQDLAMALIGNQSLTHLYLSTNSLGSEGVNLLCRALKLFSCALQRLILNECNVDVAGCGFLALALTGNQHLTHLSLSMNPLGDNGMNLLCEVMAEPSCHLQDLELVQCHLTAACCKNVSYMITRSKHLRSLDLAANALGDSGMAELCEGLKQRKSSLRRLGLEACDLTSDCCEGLSLALSCNQCLISLNLMRNNFSPEGMMKLCPAFAHPRSNLQIVGLWKWQYPVQIRKLLEHVQLIKPHIVIDDGWYSLDEDDRYWWKN</sequence>
<dbReference type="InterPro" id="IPR041075">
    <property type="entry name" value="NOD1/2_WH"/>
</dbReference>
<dbReference type="Proteomes" id="UP000010552">
    <property type="component" value="Unassembled WGS sequence"/>
</dbReference>
<dbReference type="SUPFAM" id="SSF52047">
    <property type="entry name" value="RNI-like"/>
    <property type="match status" value="1"/>
</dbReference>
<dbReference type="SMART" id="SM01289">
    <property type="entry name" value="PYRIN"/>
    <property type="match status" value="1"/>
</dbReference>
<dbReference type="GO" id="GO:0005634">
    <property type="term" value="C:nucleus"/>
    <property type="evidence" value="ECO:0007669"/>
    <property type="project" value="TreeGrafter"/>
</dbReference>
<dbReference type="Pfam" id="PF17779">
    <property type="entry name" value="WHD_NOD2"/>
    <property type="match status" value="1"/>
</dbReference>
<evidence type="ECO:0000256" key="6">
    <source>
        <dbReference type="SAM" id="MobiDB-lite"/>
    </source>
</evidence>
<keyword evidence="9" id="KW-1185">Reference proteome</keyword>
<dbReference type="InParanoid" id="L5KBS9"/>
<dbReference type="InterPro" id="IPR050637">
    <property type="entry name" value="NLRP_innate_immun_reg"/>
</dbReference>
<dbReference type="GO" id="GO:0050727">
    <property type="term" value="P:regulation of inflammatory response"/>
    <property type="evidence" value="ECO:0007669"/>
    <property type="project" value="TreeGrafter"/>
</dbReference>
<dbReference type="Gene3D" id="3.80.10.10">
    <property type="entry name" value="Ribonuclease Inhibitor"/>
    <property type="match status" value="1"/>
</dbReference>
<dbReference type="GO" id="GO:0106333">
    <property type="term" value="C:subcortical maternal complex"/>
    <property type="evidence" value="ECO:0007669"/>
    <property type="project" value="TreeGrafter"/>
</dbReference>
<evidence type="ECO:0000259" key="7">
    <source>
        <dbReference type="PROSITE" id="PS50837"/>
    </source>
</evidence>
<accession>L5KBS9</accession>
<dbReference type="FunCoup" id="L5KBS9">
    <property type="interactions" value="38"/>
</dbReference>
<dbReference type="InterPro" id="IPR041267">
    <property type="entry name" value="NLRP_HD2"/>
</dbReference>
<evidence type="ECO:0000313" key="8">
    <source>
        <dbReference type="EMBL" id="ELK09144.1"/>
    </source>
</evidence>
<dbReference type="InterPro" id="IPR011029">
    <property type="entry name" value="DEATH-like_dom_sf"/>
</dbReference>
<comment type="similarity">
    <text evidence="1">Belongs to the NLRP family.</text>
</comment>
<dbReference type="CDD" id="cd08320">
    <property type="entry name" value="Pyrin_NALPs"/>
    <property type="match status" value="1"/>
</dbReference>
<keyword evidence="5" id="KW-0067">ATP-binding</keyword>
<dbReference type="Gene3D" id="3.40.50.300">
    <property type="entry name" value="P-loop containing nucleotide triphosphate hydrolases"/>
    <property type="match status" value="1"/>
</dbReference>
<reference evidence="9" key="1">
    <citation type="journal article" date="2013" name="Science">
        <title>Comparative analysis of bat genomes provides insight into the evolution of flight and immunity.</title>
        <authorList>
            <person name="Zhang G."/>
            <person name="Cowled C."/>
            <person name="Shi Z."/>
            <person name="Huang Z."/>
            <person name="Bishop-Lilly K.A."/>
            <person name="Fang X."/>
            <person name="Wynne J.W."/>
            <person name="Xiong Z."/>
            <person name="Baker M.L."/>
            <person name="Zhao W."/>
            <person name="Tachedjian M."/>
            <person name="Zhu Y."/>
            <person name="Zhou P."/>
            <person name="Jiang X."/>
            <person name="Ng J."/>
            <person name="Yang L."/>
            <person name="Wu L."/>
            <person name="Xiao J."/>
            <person name="Feng Y."/>
            <person name="Chen Y."/>
            <person name="Sun X."/>
            <person name="Zhang Y."/>
            <person name="Marsh G.A."/>
            <person name="Crameri G."/>
            <person name="Broder C.C."/>
            <person name="Frey K.G."/>
            <person name="Wang L.F."/>
            <person name="Wang J."/>
        </authorList>
    </citation>
    <scope>NUCLEOTIDE SEQUENCE [LARGE SCALE GENOMIC DNA]</scope>
</reference>
<gene>
    <name evidence="8" type="ORF">PAL_GLEAN10003027</name>
</gene>
<evidence type="ECO:0000256" key="3">
    <source>
        <dbReference type="ARBA" id="ARBA00022737"/>
    </source>
</evidence>
<name>L5KBS9_PTEAL</name>
<dbReference type="GO" id="GO:0005524">
    <property type="term" value="F:ATP binding"/>
    <property type="evidence" value="ECO:0007669"/>
    <property type="project" value="UniProtKB-KW"/>
</dbReference>
<dbReference type="EMBL" id="KB030840">
    <property type="protein sequence ID" value="ELK09144.1"/>
    <property type="molecule type" value="Genomic_DNA"/>
</dbReference>
<evidence type="ECO:0000313" key="9">
    <source>
        <dbReference type="Proteomes" id="UP000010552"/>
    </source>
</evidence>
<dbReference type="InterPro" id="IPR007111">
    <property type="entry name" value="NACHT_NTPase"/>
</dbReference>
<dbReference type="InterPro" id="IPR027417">
    <property type="entry name" value="P-loop_NTPase"/>
</dbReference>
<dbReference type="InterPro" id="IPR032675">
    <property type="entry name" value="LRR_dom_sf"/>
</dbReference>
<dbReference type="InterPro" id="IPR001611">
    <property type="entry name" value="Leu-rich_rpt"/>
</dbReference>
<dbReference type="Pfam" id="PF02758">
    <property type="entry name" value="PYRIN"/>
    <property type="match status" value="1"/>
</dbReference>
<protein>
    <submittedName>
        <fullName evidence="8">NACHT, LRR and PYD domains-containing protein 5</fullName>
    </submittedName>
</protein>
<keyword evidence="3" id="KW-0677">Repeat</keyword>
<dbReference type="AlphaFoldDB" id="L5KBS9"/>
<dbReference type="Pfam" id="PF05729">
    <property type="entry name" value="NACHT"/>
    <property type="match status" value="1"/>
</dbReference>
<organism evidence="8 9">
    <name type="scientific">Pteropus alecto</name>
    <name type="common">Black flying fox</name>
    <dbReference type="NCBI Taxonomy" id="9402"/>
    <lineage>
        <taxon>Eukaryota</taxon>
        <taxon>Metazoa</taxon>
        <taxon>Chordata</taxon>
        <taxon>Craniata</taxon>
        <taxon>Vertebrata</taxon>
        <taxon>Euteleostomi</taxon>
        <taxon>Mammalia</taxon>
        <taxon>Eutheria</taxon>
        <taxon>Laurasiatheria</taxon>
        <taxon>Chiroptera</taxon>
        <taxon>Yinpterochiroptera</taxon>
        <taxon>Pteropodoidea</taxon>
        <taxon>Pteropodidae</taxon>
        <taxon>Pteropodinae</taxon>
        <taxon>Pteropus</taxon>
    </lineage>
</organism>
<dbReference type="InterPro" id="IPR004020">
    <property type="entry name" value="DAPIN"/>
</dbReference>
<dbReference type="PANTHER" id="PTHR45690">
    <property type="entry name" value="NACHT, LRR AND PYD DOMAINS-CONTAINING PROTEIN 12"/>
    <property type="match status" value="1"/>
</dbReference>
<dbReference type="STRING" id="9402.L5KBS9"/>
<dbReference type="Pfam" id="PF13516">
    <property type="entry name" value="LRR_6"/>
    <property type="match status" value="5"/>
</dbReference>
<proteinExistence type="inferred from homology"/>
<dbReference type="SUPFAM" id="SSF52540">
    <property type="entry name" value="P-loop containing nucleoside triphosphate hydrolases"/>
    <property type="match status" value="1"/>
</dbReference>
<dbReference type="eggNOG" id="ENOG502SBIG">
    <property type="taxonomic scope" value="Eukaryota"/>
</dbReference>
<keyword evidence="4" id="KW-0547">Nucleotide-binding</keyword>
<feature type="region of interest" description="Disordered" evidence="6">
    <location>
        <begin position="17"/>
        <end position="40"/>
    </location>
</feature>
<evidence type="ECO:0000256" key="5">
    <source>
        <dbReference type="ARBA" id="ARBA00022840"/>
    </source>
</evidence>
<dbReference type="PROSITE" id="PS50837">
    <property type="entry name" value="NACHT"/>
    <property type="match status" value="1"/>
</dbReference>
<evidence type="ECO:0000256" key="2">
    <source>
        <dbReference type="ARBA" id="ARBA00022614"/>
    </source>
</evidence>
<keyword evidence="2" id="KW-0433">Leucine-rich repeat</keyword>
<dbReference type="PANTHER" id="PTHR45690:SF7">
    <property type="entry name" value="NACHT, LRR AND PYD DOMAINS-CONTAINING PROTEIN 5"/>
    <property type="match status" value="1"/>
</dbReference>
<feature type="domain" description="NACHT" evidence="7">
    <location>
        <begin position="283"/>
        <end position="414"/>
    </location>
</feature>
<dbReference type="FunFam" id="3.40.50.300:FF:000442">
    <property type="entry name" value="NACHT, LRR and PYD domains-containing protein 3"/>
    <property type="match status" value="1"/>
</dbReference>
<dbReference type="Gene3D" id="1.10.533.10">
    <property type="entry name" value="Death Domain, Fas"/>
    <property type="match status" value="1"/>
</dbReference>